<protein>
    <recommendedName>
        <fullName evidence="11">MH2 domain-containing protein</fullName>
    </recommendedName>
</protein>
<dbReference type="GO" id="GO:0016459">
    <property type="term" value="C:myosin complex"/>
    <property type="evidence" value="ECO:0007669"/>
    <property type="project" value="UniProtKB-KW"/>
</dbReference>
<dbReference type="Gene3D" id="1.20.120.720">
    <property type="entry name" value="Myosin VI head, motor domain, U50 subdomain"/>
    <property type="match status" value="1"/>
</dbReference>
<evidence type="ECO:0000256" key="1">
    <source>
        <dbReference type="ARBA" id="ARBA00004245"/>
    </source>
</evidence>
<accession>A0A0B7A5V5</accession>
<dbReference type="InterPro" id="IPR027417">
    <property type="entry name" value="P-loop_NTPase"/>
</dbReference>
<dbReference type="GO" id="GO:0005524">
    <property type="term" value="F:ATP binding"/>
    <property type="evidence" value="ECO:0007669"/>
    <property type="project" value="UniProtKB-KW"/>
</dbReference>
<dbReference type="InterPro" id="IPR036961">
    <property type="entry name" value="Kinesin_motor_dom_sf"/>
</dbReference>
<sequence>TRQFHLQSKNNFSIAAQLFGVSDQALYNSVMTGASNHGDLPPVNAVQSRDQLVYEVYSRLVTWLTTEINNKLPDVENGDIPVNVADLPPFLDNSSGSLEDLCQNLVAEYVQMLQNKAVFARESDACQVEGLKVPPVKRQRCDDIVDMAFPVPHGLFQQLETSCNNLAIPDKSLLKSIDTHFKTRKDLYMGSKKLGSGKFAILHSHKQVEYHVNPLFRYQDLIIPNRQAQNLLLSSRNITLQNVFKPAIKELSNPNVRSHFSYIDYIRVQINALRDQLFGTIPHLVRCIRPSTVGSVLDEGFMKCQVKSAYLPDIIHRKKFGYSHWMTIHDFLRRYKYLDFSLLTNAAISEETCKLVLKKVGILEKGPAITKKYVFLGYWHKEELDLLANNLIWKITLVQACVRGHLTRRKLLEEAAAARRGFRDRVPSFRTDGNASRISIEQIHEDDAKEDELFESMISKTLTRVSDLPSSAWAKVVYMKQMTEVAKVYAAVLSLLVTGSNNPFDQLELGLSYFNTNNRLDEADYIVENLEQGIELRRDSDGSILIKRNCPMPVCVKPHRSQ</sequence>
<dbReference type="GO" id="GO:0004674">
    <property type="term" value="F:protein serine/threonine kinase activity"/>
    <property type="evidence" value="ECO:0007669"/>
    <property type="project" value="TreeGrafter"/>
</dbReference>
<evidence type="ECO:0000313" key="12">
    <source>
        <dbReference type="EMBL" id="CEK75406.1"/>
    </source>
</evidence>
<dbReference type="InterPro" id="IPR017855">
    <property type="entry name" value="SMAD-like_dom_sf"/>
</dbReference>
<dbReference type="GO" id="GO:0000146">
    <property type="term" value="F:microfilament motor activity"/>
    <property type="evidence" value="ECO:0007669"/>
    <property type="project" value="TreeGrafter"/>
</dbReference>
<keyword evidence="6" id="KW-0067">ATP-binding</keyword>
<keyword evidence="10" id="KW-0966">Cell projection</keyword>
<keyword evidence="5" id="KW-0547">Nucleotide-binding</keyword>
<dbReference type="InterPro" id="IPR052409">
    <property type="entry name" value="Myosin-III_kinase_activity"/>
</dbReference>
<dbReference type="Gene3D" id="1.20.5.4820">
    <property type="match status" value="1"/>
</dbReference>
<keyword evidence="4" id="KW-0677">Repeat</keyword>
<keyword evidence="7" id="KW-0518">Myosin</keyword>
<dbReference type="Pfam" id="PF03166">
    <property type="entry name" value="MH2"/>
    <property type="match status" value="1"/>
</dbReference>
<evidence type="ECO:0000256" key="6">
    <source>
        <dbReference type="ARBA" id="ARBA00022840"/>
    </source>
</evidence>
<dbReference type="GO" id="GO:0006355">
    <property type="term" value="P:regulation of DNA-templated transcription"/>
    <property type="evidence" value="ECO:0007669"/>
    <property type="project" value="InterPro"/>
</dbReference>
<keyword evidence="8" id="KW-0505">Motor protein</keyword>
<dbReference type="PROSITE" id="PS51076">
    <property type="entry name" value="MH2"/>
    <property type="match status" value="1"/>
</dbReference>
<dbReference type="SMART" id="SM00242">
    <property type="entry name" value="MYSc"/>
    <property type="match status" value="1"/>
</dbReference>
<evidence type="ECO:0000256" key="4">
    <source>
        <dbReference type="ARBA" id="ARBA00022737"/>
    </source>
</evidence>
<dbReference type="SUPFAM" id="SSF52540">
    <property type="entry name" value="P-loop containing nucleoside triphosphate hydrolases"/>
    <property type="match status" value="1"/>
</dbReference>
<keyword evidence="9" id="KW-0206">Cytoskeleton</keyword>
<dbReference type="PROSITE" id="PS50096">
    <property type="entry name" value="IQ"/>
    <property type="match status" value="1"/>
</dbReference>
<dbReference type="InterPro" id="IPR001132">
    <property type="entry name" value="SMAD_dom_Dwarfin-type"/>
</dbReference>
<dbReference type="SUPFAM" id="SSF49879">
    <property type="entry name" value="SMAD/FHA domain"/>
    <property type="match status" value="1"/>
</dbReference>
<dbReference type="Gene3D" id="2.60.200.10">
    <property type="match status" value="1"/>
</dbReference>
<evidence type="ECO:0000256" key="8">
    <source>
        <dbReference type="ARBA" id="ARBA00023175"/>
    </source>
</evidence>
<evidence type="ECO:0000256" key="2">
    <source>
        <dbReference type="ARBA" id="ARBA00004316"/>
    </source>
</evidence>
<dbReference type="EMBL" id="HACG01028541">
    <property type="protein sequence ID" value="CEK75406.1"/>
    <property type="molecule type" value="Transcribed_RNA"/>
</dbReference>
<organism evidence="12">
    <name type="scientific">Arion vulgaris</name>
    <dbReference type="NCBI Taxonomy" id="1028688"/>
    <lineage>
        <taxon>Eukaryota</taxon>
        <taxon>Metazoa</taxon>
        <taxon>Spiralia</taxon>
        <taxon>Lophotrochozoa</taxon>
        <taxon>Mollusca</taxon>
        <taxon>Gastropoda</taxon>
        <taxon>Heterobranchia</taxon>
        <taxon>Euthyneura</taxon>
        <taxon>Panpulmonata</taxon>
        <taxon>Eupulmonata</taxon>
        <taxon>Stylommatophora</taxon>
        <taxon>Helicina</taxon>
        <taxon>Arionoidea</taxon>
        <taxon>Arionidae</taxon>
        <taxon>Arion</taxon>
    </lineage>
</organism>
<comment type="subcellular location">
    <subcellularLocation>
        <location evidence="2">Cell projection</location>
    </subcellularLocation>
    <subcellularLocation>
        <location evidence="1">Cytoplasm</location>
        <location evidence="1">Cytoskeleton</location>
    </subcellularLocation>
</comment>
<reference evidence="12" key="1">
    <citation type="submission" date="2014-12" db="EMBL/GenBank/DDBJ databases">
        <title>Insight into the proteome of Arion vulgaris.</title>
        <authorList>
            <person name="Aradska J."/>
            <person name="Bulat T."/>
            <person name="Smidak R."/>
            <person name="Sarate P."/>
            <person name="Gangsoo J."/>
            <person name="Sialana F."/>
            <person name="Bilban M."/>
            <person name="Lubec G."/>
        </authorList>
    </citation>
    <scope>NUCLEOTIDE SEQUENCE</scope>
    <source>
        <tissue evidence="12">Skin</tissue>
    </source>
</reference>
<dbReference type="PANTHER" id="PTHR46256:SF3">
    <property type="entry name" value="MYOSIN MOTOR DOMAIN-CONTAINING PROTEIN"/>
    <property type="match status" value="1"/>
</dbReference>
<dbReference type="AlphaFoldDB" id="A0A0B7A5V5"/>
<dbReference type="Pfam" id="PF00063">
    <property type="entry name" value="Myosin_head"/>
    <property type="match status" value="1"/>
</dbReference>
<dbReference type="Gene3D" id="3.40.850.10">
    <property type="entry name" value="Kinesin motor domain"/>
    <property type="match status" value="1"/>
</dbReference>
<evidence type="ECO:0000256" key="7">
    <source>
        <dbReference type="ARBA" id="ARBA00023123"/>
    </source>
</evidence>
<name>A0A0B7A5V5_9EUPU</name>
<keyword evidence="3" id="KW-0963">Cytoplasm</keyword>
<evidence type="ECO:0000256" key="3">
    <source>
        <dbReference type="ARBA" id="ARBA00022490"/>
    </source>
</evidence>
<feature type="non-terminal residue" evidence="12">
    <location>
        <position position="562"/>
    </location>
</feature>
<evidence type="ECO:0000256" key="5">
    <source>
        <dbReference type="ARBA" id="ARBA00022741"/>
    </source>
</evidence>
<dbReference type="Gene3D" id="1.20.58.530">
    <property type="match status" value="1"/>
</dbReference>
<evidence type="ECO:0000259" key="11">
    <source>
        <dbReference type="PROSITE" id="PS51076"/>
    </source>
</evidence>
<dbReference type="InterPro" id="IPR008984">
    <property type="entry name" value="SMAD_FHA_dom_sf"/>
</dbReference>
<dbReference type="PANTHER" id="PTHR46256">
    <property type="entry name" value="AGAP011099-PA"/>
    <property type="match status" value="1"/>
</dbReference>
<dbReference type="InterPro" id="IPR001609">
    <property type="entry name" value="Myosin_head_motor_dom-like"/>
</dbReference>
<proteinExistence type="predicted"/>
<feature type="domain" description="MH2" evidence="11">
    <location>
        <begin position="473"/>
        <end position="562"/>
    </location>
</feature>
<gene>
    <name evidence="12" type="primary">ORF95406</name>
</gene>
<evidence type="ECO:0000256" key="9">
    <source>
        <dbReference type="ARBA" id="ARBA00023212"/>
    </source>
</evidence>
<feature type="non-terminal residue" evidence="12">
    <location>
        <position position="1"/>
    </location>
</feature>
<dbReference type="GO" id="GO:0042995">
    <property type="term" value="C:cell projection"/>
    <property type="evidence" value="ECO:0007669"/>
    <property type="project" value="UniProtKB-SubCell"/>
</dbReference>
<evidence type="ECO:0000256" key="10">
    <source>
        <dbReference type="ARBA" id="ARBA00023273"/>
    </source>
</evidence>
<dbReference type="GO" id="GO:0030832">
    <property type="term" value="P:regulation of actin filament length"/>
    <property type="evidence" value="ECO:0007669"/>
    <property type="project" value="TreeGrafter"/>
</dbReference>